<evidence type="ECO:0000256" key="1">
    <source>
        <dbReference type="ARBA" id="ARBA00004651"/>
    </source>
</evidence>
<proteinExistence type="predicted"/>
<keyword evidence="7" id="KW-0325">Glycoprotein</keyword>
<comment type="caution">
    <text evidence="10">The sequence shown here is derived from an EMBL/GenBank/DDBJ whole genome shotgun (WGS) entry which is preliminary data.</text>
</comment>
<protein>
    <submittedName>
        <fullName evidence="10">Uncharacterized protein</fullName>
    </submittedName>
</protein>
<dbReference type="Proteomes" id="UP001497472">
    <property type="component" value="Unassembled WGS sequence"/>
</dbReference>
<evidence type="ECO:0000256" key="2">
    <source>
        <dbReference type="ARBA" id="ARBA00022475"/>
    </source>
</evidence>
<keyword evidence="2" id="KW-1003">Cell membrane</keyword>
<dbReference type="AlphaFoldDB" id="A0AAV1JPC0"/>
<feature type="transmembrane region" description="Helical" evidence="8">
    <location>
        <begin position="337"/>
        <end position="356"/>
    </location>
</feature>
<organism evidence="10 11">
    <name type="scientific">Leptosia nina</name>
    <dbReference type="NCBI Taxonomy" id="320188"/>
    <lineage>
        <taxon>Eukaryota</taxon>
        <taxon>Metazoa</taxon>
        <taxon>Ecdysozoa</taxon>
        <taxon>Arthropoda</taxon>
        <taxon>Hexapoda</taxon>
        <taxon>Insecta</taxon>
        <taxon>Pterygota</taxon>
        <taxon>Neoptera</taxon>
        <taxon>Endopterygota</taxon>
        <taxon>Lepidoptera</taxon>
        <taxon>Glossata</taxon>
        <taxon>Ditrysia</taxon>
        <taxon>Papilionoidea</taxon>
        <taxon>Pieridae</taxon>
        <taxon>Pierinae</taxon>
        <taxon>Leptosia</taxon>
    </lineage>
</organism>
<keyword evidence="5 8" id="KW-0472">Membrane</keyword>
<keyword evidence="11" id="KW-1185">Reference proteome</keyword>
<evidence type="ECO:0000256" key="4">
    <source>
        <dbReference type="ARBA" id="ARBA00022989"/>
    </source>
</evidence>
<comment type="subcellular location">
    <subcellularLocation>
        <location evidence="1">Cell membrane</location>
        <topology evidence="1">Multi-pass membrane protein</topology>
    </subcellularLocation>
</comment>
<evidence type="ECO:0000313" key="11">
    <source>
        <dbReference type="Proteomes" id="UP001497472"/>
    </source>
</evidence>
<keyword evidence="3 8" id="KW-0812">Transmembrane</keyword>
<dbReference type="GO" id="GO:0005886">
    <property type="term" value="C:plasma membrane"/>
    <property type="evidence" value="ECO:0007669"/>
    <property type="project" value="UniProtKB-SubCell"/>
</dbReference>
<evidence type="ECO:0000256" key="3">
    <source>
        <dbReference type="ARBA" id="ARBA00022692"/>
    </source>
</evidence>
<keyword evidence="6" id="KW-0675">Receptor</keyword>
<evidence type="ECO:0000256" key="7">
    <source>
        <dbReference type="ARBA" id="ARBA00023180"/>
    </source>
</evidence>
<evidence type="ECO:0000256" key="5">
    <source>
        <dbReference type="ARBA" id="ARBA00023136"/>
    </source>
</evidence>
<evidence type="ECO:0000256" key="9">
    <source>
        <dbReference type="SAM" id="SignalP"/>
    </source>
</evidence>
<keyword evidence="9" id="KW-0732">Signal</keyword>
<evidence type="ECO:0000256" key="6">
    <source>
        <dbReference type="ARBA" id="ARBA00023170"/>
    </source>
</evidence>
<dbReference type="SUPFAM" id="SSF53850">
    <property type="entry name" value="Periplasmic binding protein-like II"/>
    <property type="match status" value="1"/>
</dbReference>
<keyword evidence="4 8" id="KW-1133">Transmembrane helix</keyword>
<feature type="signal peptide" evidence="9">
    <location>
        <begin position="1"/>
        <end position="21"/>
    </location>
</feature>
<dbReference type="InterPro" id="IPR052192">
    <property type="entry name" value="Insect_Ionotropic_Sensory_Rcpt"/>
</dbReference>
<evidence type="ECO:0000313" key="10">
    <source>
        <dbReference type="EMBL" id="CAK1550392.1"/>
    </source>
</evidence>
<dbReference type="EMBL" id="CAVLEF010000081">
    <property type="protein sequence ID" value="CAK1550392.1"/>
    <property type="molecule type" value="Genomic_DNA"/>
</dbReference>
<reference evidence="10 11" key="1">
    <citation type="submission" date="2023-11" db="EMBL/GenBank/DDBJ databases">
        <authorList>
            <person name="Okamura Y."/>
        </authorList>
    </citation>
    <scope>NUCLEOTIDE SEQUENCE [LARGE SCALE GENOMIC DNA]</scope>
</reference>
<feature type="chain" id="PRO_5043976436" evidence="9">
    <location>
        <begin position="22"/>
        <end position="795"/>
    </location>
</feature>
<accession>A0AAV1JPC0</accession>
<dbReference type="PANTHER" id="PTHR42643">
    <property type="entry name" value="IONOTROPIC RECEPTOR 20A-RELATED"/>
    <property type="match status" value="1"/>
</dbReference>
<sequence length="795" mass="91302">MRTMSISVMTFITLFVSQTLALEEPNNISYESLAQCLVLAAKNSLMYKPTIVIKLATEDRDTRKSSLIDTIIEKTHSSGIPVVGNNDIAIASIGDYSHTHIFIIDECEEISNINFKDDHVKFLIVFLNDIDNCKRKLRLNEDLINEDVTILYPIDNEHFIFMSAVFQINETICRVSEEVNFEIINSCVGGSLTSDDNIFPKKIIKDLKRCPLNAGIGELYPYMNFKSETGKYENLNSIMESDIKGSDVKLLKLISEYFNATVKFFYIYKEPENPYTDTEFVKLLLNGSLDICAGGLYRIFGDVVEYSGVYTRQAVVWAYSVGREPRSWQSFMAKVNGLYIFLIFYAVHIFIWKVICRMDRQVFSFKQTLLLSWGALIGASSLDDARTIKQKLVNGMYLILSLHLSAYISVQLYSYLTIQSPPQMYKSIDDLMGAGVKPYLKPASKYFIKDRKYERIANTSGDCDNFRHCQEVILEKKGTTILIDGYMPIYQVATAVNDEARVIQMHGDILFIYHEMILRKGIYFGPSLRQVLLHLFEAGICKRLYDEAIGLLLTDKARFAAKNVMSNSYSCLAGCKITLRQSAGAFYIWIFGYIYARLELYFPCKRNVQDSTEFECAGLPESLRNSSYSFTIALQFTDYKIEVHCAVPIDIVTQVPGHTYRPIIMFIPDKKPILSRRYDKDGEYYTDKLINTFRSKYKKDWVKVRDSYYVDDVDIPFNSAKSKRIVPGVGHGADTHFRQLQPILKKMLLSGFVNNKVMDAVKRWQYNNWWKERSRWPKRGARGGSASLEHRQLSI</sequence>
<feature type="transmembrane region" description="Helical" evidence="8">
    <location>
        <begin position="396"/>
        <end position="416"/>
    </location>
</feature>
<name>A0AAV1JPC0_9NEOP</name>
<evidence type="ECO:0000256" key="8">
    <source>
        <dbReference type="SAM" id="Phobius"/>
    </source>
</evidence>
<dbReference type="PANTHER" id="PTHR42643:SF24">
    <property type="entry name" value="IONOTROPIC RECEPTOR 60A"/>
    <property type="match status" value="1"/>
</dbReference>
<gene>
    <name evidence="10" type="ORF">LNINA_LOCUS9621</name>
</gene>